<dbReference type="RefSeq" id="WP_307354392.1">
    <property type="nucleotide sequence ID" value="NZ_JAGINO010000007.1"/>
</dbReference>
<dbReference type="PANTHER" id="PTHR21198">
    <property type="entry name" value="GLUTAMATE RACEMASE"/>
    <property type="match status" value="1"/>
</dbReference>
<dbReference type="InterPro" id="IPR001920">
    <property type="entry name" value="Asp/Glu_race"/>
</dbReference>
<organism evidence="3 4">
    <name type="scientific">Azospirillum picis</name>
    <dbReference type="NCBI Taxonomy" id="488438"/>
    <lineage>
        <taxon>Bacteria</taxon>
        <taxon>Pseudomonadati</taxon>
        <taxon>Pseudomonadota</taxon>
        <taxon>Alphaproteobacteria</taxon>
        <taxon>Rhodospirillales</taxon>
        <taxon>Azospirillaceae</taxon>
        <taxon>Azospirillum</taxon>
    </lineage>
</organism>
<name>A0ABU0MJ88_9PROT</name>
<keyword evidence="4" id="KW-1185">Reference proteome</keyword>
<comment type="caution">
    <text evidence="3">The sequence shown here is derived from an EMBL/GenBank/DDBJ whole genome shotgun (WGS) entry which is preliminary data.</text>
</comment>
<evidence type="ECO:0000313" key="4">
    <source>
        <dbReference type="Proteomes" id="UP001244552"/>
    </source>
</evidence>
<keyword evidence="2 3" id="KW-0413">Isomerase</keyword>
<dbReference type="InterPro" id="IPR015942">
    <property type="entry name" value="Asp/Glu/hydantoin_racemase"/>
</dbReference>
<dbReference type="InterPro" id="IPR004380">
    <property type="entry name" value="Asp_race"/>
</dbReference>
<protein>
    <submittedName>
        <fullName evidence="3">Aspartate racemase</fullName>
        <ecNumber evidence="3">5.1.1.13</ecNumber>
    </submittedName>
</protein>
<accession>A0ABU0MJ88</accession>
<dbReference type="Pfam" id="PF01177">
    <property type="entry name" value="Asp_Glu_race"/>
    <property type="match status" value="1"/>
</dbReference>
<dbReference type="Proteomes" id="UP001244552">
    <property type="component" value="Unassembled WGS sequence"/>
</dbReference>
<comment type="similarity">
    <text evidence="1">Belongs to the aspartate/glutamate racemases family.</text>
</comment>
<dbReference type="GO" id="GO:0047689">
    <property type="term" value="F:aspartate racemase activity"/>
    <property type="evidence" value="ECO:0007669"/>
    <property type="project" value="UniProtKB-EC"/>
</dbReference>
<dbReference type="EMBL" id="JAUSVU010000007">
    <property type="protein sequence ID" value="MDQ0533515.1"/>
    <property type="molecule type" value="Genomic_DNA"/>
</dbReference>
<evidence type="ECO:0000256" key="2">
    <source>
        <dbReference type="ARBA" id="ARBA00023235"/>
    </source>
</evidence>
<dbReference type="Gene3D" id="3.40.50.1860">
    <property type="match status" value="2"/>
</dbReference>
<proteinExistence type="inferred from homology"/>
<gene>
    <name evidence="3" type="ORF">QO018_002373</name>
</gene>
<dbReference type="NCBIfam" id="TIGR00035">
    <property type="entry name" value="asp_race"/>
    <property type="match status" value="1"/>
</dbReference>
<dbReference type="PANTHER" id="PTHR21198:SF7">
    <property type="entry name" value="ASPARTATE-GLUTAMATE RACEMASE FAMILY"/>
    <property type="match status" value="1"/>
</dbReference>
<sequence length="240" mass="26570">MSQKVIGLVGGMSWESSAEYYRIINERVRDRLGGLHSARCLMWSFDFAEIEALQHADRWDDATALMIEAAQRLERGGADFVVICTNTMHRMAGQVQAAIGLPLLHIADPTADRIRAAGLRRVGLLGTAFTMEQDFYKGRLVERHGLEVLVPGEEDRAVVHRVIYDELVQGRVEEASRQAYREVIARLVERGAEAVILGCTEIMLLVRPEDSPVPLYDTTTIHAEAAVDLALSEYGAAIPG</sequence>
<dbReference type="EC" id="5.1.1.13" evidence="3"/>
<reference evidence="3 4" key="1">
    <citation type="submission" date="2023-07" db="EMBL/GenBank/DDBJ databases">
        <title>Genomic Encyclopedia of Type Strains, Phase IV (KMG-IV): sequencing the most valuable type-strain genomes for metagenomic binning, comparative biology and taxonomic classification.</title>
        <authorList>
            <person name="Goeker M."/>
        </authorList>
    </citation>
    <scope>NUCLEOTIDE SEQUENCE [LARGE SCALE GENOMIC DNA]</scope>
    <source>
        <strain evidence="3 4">DSM 19922</strain>
    </source>
</reference>
<dbReference type="SUPFAM" id="SSF53681">
    <property type="entry name" value="Aspartate/glutamate racemase"/>
    <property type="match status" value="2"/>
</dbReference>
<evidence type="ECO:0000313" key="3">
    <source>
        <dbReference type="EMBL" id="MDQ0533515.1"/>
    </source>
</evidence>
<evidence type="ECO:0000256" key="1">
    <source>
        <dbReference type="ARBA" id="ARBA00007847"/>
    </source>
</evidence>